<dbReference type="InterPro" id="IPR013422">
    <property type="entry name" value="CRISPR-assoc_prot_Cas5_N"/>
</dbReference>
<dbReference type="AlphaFoldDB" id="A0A3S5AKH5"/>
<dbReference type="GO" id="GO:0051607">
    <property type="term" value="P:defense response to virus"/>
    <property type="evidence" value="ECO:0007669"/>
    <property type="project" value="UniProtKB-UniRule"/>
</dbReference>
<dbReference type="EMBL" id="LR134523">
    <property type="protein sequence ID" value="VEJ36342.1"/>
    <property type="molecule type" value="Genomic_DNA"/>
</dbReference>
<accession>A0A3S5AKH5</accession>
<reference evidence="3 4" key="1">
    <citation type="submission" date="2018-12" db="EMBL/GenBank/DDBJ databases">
        <authorList>
            <consortium name="Pathogen Informatics"/>
        </authorList>
    </citation>
    <scope>NUCLEOTIDE SEQUENCE [LARGE SCALE GENOMIC DNA]</scope>
    <source>
        <strain evidence="3 4">NCTC13079</strain>
    </source>
</reference>
<keyword evidence="2" id="KW-0694">RNA-binding</keyword>
<proteinExistence type="inferred from homology"/>
<keyword evidence="2" id="KW-0255">Endonuclease</keyword>
<evidence type="ECO:0000313" key="3">
    <source>
        <dbReference type="EMBL" id="VEJ36342.1"/>
    </source>
</evidence>
<dbReference type="GO" id="GO:0004519">
    <property type="term" value="F:endonuclease activity"/>
    <property type="evidence" value="ECO:0007669"/>
    <property type="project" value="UniProtKB-UniRule"/>
</dbReference>
<name>A0A3S5AKH5_9FIRM</name>
<dbReference type="GO" id="GO:0043571">
    <property type="term" value="P:maintenance of CRISPR repeat elements"/>
    <property type="evidence" value="ECO:0007669"/>
    <property type="project" value="UniProtKB-UniRule"/>
</dbReference>
<comment type="function">
    <text evidence="2">CRISPR (clustered regularly interspaced short palindromic repeat) is an adaptive immune system that provides protection against mobile genetic elements (viruses, transposable elements and conjugative plasmids). CRISPR clusters contain spacers, sequences complementary to antecedent mobile elements, and target invading nucleic acids. CRISPR clusters are transcribed and processed into CRISPR RNA (crRNA).</text>
</comment>
<dbReference type="InterPro" id="IPR010155">
    <property type="entry name" value="CRISPR-assoc_prot_Cas5d"/>
</dbReference>
<protein>
    <recommendedName>
        <fullName evidence="2">pre-crRNA processing endonuclease</fullName>
        <ecNumber evidence="2">3.1.-.-</ecNumber>
    </recommendedName>
</protein>
<dbReference type="GO" id="GO:0003723">
    <property type="term" value="F:RNA binding"/>
    <property type="evidence" value="ECO:0007669"/>
    <property type="project" value="UniProtKB-UniRule"/>
</dbReference>
<dbReference type="PIRSF" id="PIRSF029950">
    <property type="entry name" value="Cas_CT1134"/>
    <property type="match status" value="1"/>
</dbReference>
<keyword evidence="4" id="KW-1185">Reference proteome</keyword>
<comment type="similarity">
    <text evidence="2">Belongs to the CRISPR-associated protein Cas5 family. Subtype I-C/Dvulg subfamily.</text>
</comment>
<keyword evidence="1 2" id="KW-0051">Antiviral defense</keyword>
<keyword evidence="2" id="KW-0378">Hydrolase</keyword>
<gene>
    <name evidence="3" type="ORF">NCTC13079_01547</name>
</gene>
<evidence type="ECO:0000256" key="2">
    <source>
        <dbReference type="PIRNR" id="PIRNR029950"/>
    </source>
</evidence>
<dbReference type="NCBIfam" id="TIGR01876">
    <property type="entry name" value="cas_Cas5d"/>
    <property type="match status" value="1"/>
</dbReference>
<dbReference type="GO" id="GO:0016787">
    <property type="term" value="F:hydrolase activity"/>
    <property type="evidence" value="ECO:0007669"/>
    <property type="project" value="UniProtKB-KW"/>
</dbReference>
<evidence type="ECO:0000313" key="4">
    <source>
        <dbReference type="Proteomes" id="UP000269544"/>
    </source>
</evidence>
<dbReference type="Gene3D" id="3.30.70.2660">
    <property type="match status" value="1"/>
</dbReference>
<organism evidence="3 4">
    <name type="scientific">Aedoeadaptatus ivorii</name>
    <dbReference type="NCBI Taxonomy" id="54006"/>
    <lineage>
        <taxon>Bacteria</taxon>
        <taxon>Bacillati</taxon>
        <taxon>Bacillota</taxon>
        <taxon>Tissierellia</taxon>
        <taxon>Tissierellales</taxon>
        <taxon>Peptoniphilaceae</taxon>
        <taxon>Aedoeadaptatus</taxon>
    </lineage>
</organism>
<sequence>MVNTREQQFQSKPFFCRIYGDYALFTDPATKGGGEKYTYSLPTFEALRGIISAAYWKPTLEYIIDEVKVLNPIRSQTKGILVPLNKGGQDRYYYTYLSDVAYGVKFHFEWNMARKDLDKDRDEIKHTQILLRSLERGGRRDIFLGTRECLGYIERLRREEYEALASPYEGQQLDFGTAFHSFNYPKSEEKGESLTANFDRVQLINGILSFRRPEDTEIHHAVTDYQIPDLAGDSIETADETLHQPEYREE</sequence>
<evidence type="ECO:0000256" key="1">
    <source>
        <dbReference type="ARBA" id="ARBA00023118"/>
    </source>
</evidence>
<dbReference type="Pfam" id="PF09704">
    <property type="entry name" value="Cas_Cas5d"/>
    <property type="match status" value="1"/>
</dbReference>
<dbReference type="KEGG" id="piv:NCTC13079_01547"/>
<dbReference type="InterPro" id="IPR021124">
    <property type="entry name" value="CRISPR-assoc_prot_Cas5"/>
</dbReference>
<dbReference type="EC" id="3.1.-.-" evidence="2"/>
<dbReference type="RefSeq" id="WP_164715272.1">
    <property type="nucleotide sequence ID" value="NZ_LR134523.1"/>
</dbReference>
<keyword evidence="2" id="KW-0540">Nuclease</keyword>
<dbReference type="NCBIfam" id="TIGR02593">
    <property type="entry name" value="CRISPR_cas5"/>
    <property type="match status" value="1"/>
</dbReference>
<dbReference type="Proteomes" id="UP000269544">
    <property type="component" value="Chromosome"/>
</dbReference>